<dbReference type="Gene3D" id="2.120.10.30">
    <property type="entry name" value="TolB, C-terminal domain"/>
    <property type="match status" value="1"/>
</dbReference>
<reference evidence="2 3" key="1">
    <citation type="submission" date="2015-09" db="EMBL/GenBank/DDBJ databases">
        <title>Draft Genome Sequence of Bradyrhizobium manausense Strain BR 3351T, a Novel Symbiotic Nitrogen-Fixing Alphaproteobacterium Isolated from Brazilian Amazon Rain Forest.</title>
        <authorList>
            <person name="De Araujo J.L."/>
            <person name="Zilli J.E."/>
        </authorList>
    </citation>
    <scope>NUCLEOTIDE SEQUENCE [LARGE SCALE GENOMIC DNA]</scope>
    <source>
        <strain evidence="2 3">BR3351</strain>
    </source>
</reference>
<dbReference type="STRING" id="989370.AOQ71_07935"/>
<dbReference type="RefSeq" id="WP_057744058.1">
    <property type="nucleotide sequence ID" value="NZ_LJYG01000034.1"/>
</dbReference>
<evidence type="ECO:0000259" key="1">
    <source>
        <dbReference type="Pfam" id="PF08450"/>
    </source>
</evidence>
<organism evidence="2 3">
    <name type="scientific">Bradyrhizobium manausense</name>
    <dbReference type="NCBI Taxonomy" id="989370"/>
    <lineage>
        <taxon>Bacteria</taxon>
        <taxon>Pseudomonadati</taxon>
        <taxon>Pseudomonadota</taxon>
        <taxon>Alphaproteobacteria</taxon>
        <taxon>Hyphomicrobiales</taxon>
        <taxon>Nitrobacteraceae</taxon>
        <taxon>Bradyrhizobium</taxon>
    </lineage>
</organism>
<dbReference type="Pfam" id="PF08450">
    <property type="entry name" value="SGL"/>
    <property type="match status" value="1"/>
</dbReference>
<feature type="domain" description="SMP-30/Gluconolactonase/LRE-like region" evidence="1">
    <location>
        <begin position="83"/>
        <end position="245"/>
    </location>
</feature>
<dbReference type="EMBL" id="LJYG01000034">
    <property type="protein sequence ID" value="KRQ15801.1"/>
    <property type="molecule type" value="Genomic_DNA"/>
</dbReference>
<proteinExistence type="predicted"/>
<accession>A0A0R3E0R3</accession>
<dbReference type="GO" id="GO:0016787">
    <property type="term" value="F:hydrolase activity"/>
    <property type="evidence" value="ECO:0007669"/>
    <property type="project" value="TreeGrafter"/>
</dbReference>
<name>A0A0R3E0R3_9BRAD</name>
<dbReference type="SUPFAM" id="SSF63829">
    <property type="entry name" value="Calcium-dependent phosphotriesterase"/>
    <property type="match status" value="1"/>
</dbReference>
<dbReference type="AlphaFoldDB" id="A0A0R3E0R3"/>
<dbReference type="InterPro" id="IPR013658">
    <property type="entry name" value="SGL"/>
</dbReference>
<evidence type="ECO:0000313" key="3">
    <source>
        <dbReference type="Proteomes" id="UP000051936"/>
    </source>
</evidence>
<dbReference type="OrthoDB" id="8872498at2"/>
<dbReference type="PANTHER" id="PTHR10426">
    <property type="entry name" value="STRICTOSIDINE SYNTHASE-RELATED"/>
    <property type="match status" value="1"/>
</dbReference>
<comment type="caution">
    <text evidence="2">The sequence shown here is derived from an EMBL/GenBank/DDBJ whole genome shotgun (WGS) entry which is preliminary data.</text>
</comment>
<dbReference type="InterPro" id="IPR011042">
    <property type="entry name" value="6-blade_b-propeller_TolB-like"/>
</dbReference>
<dbReference type="Proteomes" id="UP000051936">
    <property type="component" value="Unassembled WGS sequence"/>
</dbReference>
<gene>
    <name evidence="2" type="ORF">AOQ71_07935</name>
</gene>
<evidence type="ECO:0000313" key="2">
    <source>
        <dbReference type="EMBL" id="KRQ15801.1"/>
    </source>
</evidence>
<sequence>MGFFGHLLRDIRSVIDRDGGQNAIPPLDGALSPNDRLDEATVIGDPLPGVDDVIAAPDGSIFASAGRRVLKLSGADFATRTLVAEFDGDAGGLAVHPDGRLLVCVAGRGLAAIDPANPDLVWLQSADGRPLVGLLSVVAHPDGRIFVVEGAAGCTPDQWRRDLMEKRSQGRLIACGPDLGSAEVLLRDLSYPYGVVVSADGKSLWLTESGAYCLSRFPLTASVLGQGEVVAGNLPGYPGRMHPDGRGGYLLGLFARRTHLIEFVLKEDDFREEMMRAMPENYWIAPALTGGSDCLEPMQIGGVKALGIQKPWAPPRSYGLLVHLDAEGEATDSLHSRAGGRFHGVTAACATPQGVVIAARGAGCLLLHTGELR</sequence>
<keyword evidence="3" id="KW-1185">Reference proteome</keyword>
<dbReference type="PANTHER" id="PTHR10426:SF88">
    <property type="entry name" value="ADIPOCYTE PLASMA MEMBRANE-ASSOCIATED PROTEIN HEMOMUCIN-RELATED"/>
    <property type="match status" value="1"/>
</dbReference>
<protein>
    <recommendedName>
        <fullName evidence="1">SMP-30/Gluconolactonase/LRE-like region domain-containing protein</fullName>
    </recommendedName>
</protein>